<evidence type="ECO:0000313" key="9">
    <source>
        <dbReference type="Proteomes" id="UP000553648"/>
    </source>
</evidence>
<feature type="non-terminal residue" evidence="8">
    <location>
        <position position="56"/>
    </location>
</feature>
<proteinExistence type="predicted"/>
<feature type="non-terminal residue" evidence="8">
    <location>
        <position position="1"/>
    </location>
</feature>
<dbReference type="Proteomes" id="UP000553648">
    <property type="component" value="Unassembled WGS sequence"/>
</dbReference>
<dbReference type="PANTHER" id="PTHR41694:SF3">
    <property type="entry name" value="RNA-DIRECTED DNA POLYMERASE-RELATED"/>
    <property type="match status" value="1"/>
</dbReference>
<dbReference type="AlphaFoldDB" id="A0A7L1D9Z9"/>
<evidence type="ECO:0000256" key="3">
    <source>
        <dbReference type="ARBA" id="ARBA00022722"/>
    </source>
</evidence>
<dbReference type="GO" id="GO:0004519">
    <property type="term" value="F:endonuclease activity"/>
    <property type="evidence" value="ECO:0007669"/>
    <property type="project" value="UniProtKB-KW"/>
</dbReference>
<dbReference type="Gene3D" id="3.30.70.270">
    <property type="match status" value="1"/>
</dbReference>
<evidence type="ECO:0000313" key="8">
    <source>
        <dbReference type="EMBL" id="NXM73822.1"/>
    </source>
</evidence>
<accession>A0A7L1D9Z9</accession>
<name>A0A7L1D9Z9_9PASS</name>
<gene>
    <name evidence="8" type="primary">Ervk25</name>
    <name evidence="8" type="ORF">SERLUN_R15431</name>
</gene>
<dbReference type="GO" id="GO:0035613">
    <property type="term" value="F:RNA stem-loop binding"/>
    <property type="evidence" value="ECO:0007669"/>
    <property type="project" value="TreeGrafter"/>
</dbReference>
<evidence type="ECO:0000256" key="4">
    <source>
        <dbReference type="ARBA" id="ARBA00022759"/>
    </source>
</evidence>
<dbReference type="GO" id="GO:0003964">
    <property type="term" value="F:RNA-directed DNA polymerase activity"/>
    <property type="evidence" value="ECO:0007669"/>
    <property type="project" value="UniProtKB-KW"/>
</dbReference>
<evidence type="ECO:0000256" key="5">
    <source>
        <dbReference type="ARBA" id="ARBA00022801"/>
    </source>
</evidence>
<keyword evidence="1" id="KW-0808">Transferase</keyword>
<keyword evidence="4" id="KW-0255">Endonuclease</keyword>
<reference evidence="8 9" key="1">
    <citation type="submission" date="2019-09" db="EMBL/GenBank/DDBJ databases">
        <title>Bird 10,000 Genomes (B10K) Project - Family phase.</title>
        <authorList>
            <person name="Zhang G."/>
        </authorList>
    </citation>
    <scope>NUCLEOTIDE SEQUENCE [LARGE SCALE GENOMIC DNA]</scope>
    <source>
        <strain evidence="8">B10K-DU-002-03</strain>
        <tissue evidence="8">Muscle</tissue>
    </source>
</reference>
<dbReference type="OrthoDB" id="6773263at2759"/>
<evidence type="ECO:0000256" key="1">
    <source>
        <dbReference type="ARBA" id="ARBA00022679"/>
    </source>
</evidence>
<dbReference type="InterPro" id="IPR043502">
    <property type="entry name" value="DNA/RNA_pol_sf"/>
</dbReference>
<keyword evidence="2" id="KW-0548">Nucleotidyltransferase</keyword>
<keyword evidence="5" id="KW-0378">Hydrolase</keyword>
<comment type="caution">
    <text evidence="8">The sequence shown here is derived from an EMBL/GenBank/DDBJ whole genome shotgun (WGS) entry which is preliminary data.</text>
</comment>
<evidence type="ECO:0000259" key="7">
    <source>
        <dbReference type="Pfam" id="PF06817"/>
    </source>
</evidence>
<dbReference type="GO" id="GO:0016787">
    <property type="term" value="F:hydrolase activity"/>
    <property type="evidence" value="ECO:0007669"/>
    <property type="project" value="UniProtKB-KW"/>
</dbReference>
<dbReference type="InterPro" id="IPR043128">
    <property type="entry name" value="Rev_trsase/Diguanyl_cyclase"/>
</dbReference>
<protein>
    <submittedName>
        <fullName evidence="8">POK25 protein</fullName>
    </submittedName>
</protein>
<dbReference type="InterPro" id="IPR010661">
    <property type="entry name" value="RVT_thumb"/>
</dbReference>
<dbReference type="PANTHER" id="PTHR41694">
    <property type="entry name" value="ENDOGENOUS RETROVIRUS GROUP K MEMBER POL PROTEIN"/>
    <property type="match status" value="1"/>
</dbReference>
<sequence>PWKYLGWKIIERIIEPQSIQLQTDVQALNDLQKLLSSINWIRPYLGLTNAELEPLF</sequence>
<keyword evidence="3" id="KW-0540">Nuclease</keyword>
<dbReference type="Pfam" id="PF06817">
    <property type="entry name" value="RVT_thumb"/>
    <property type="match status" value="1"/>
</dbReference>
<dbReference type="EMBL" id="VXBA01003844">
    <property type="protein sequence ID" value="NXM73822.1"/>
    <property type="molecule type" value="Genomic_DNA"/>
</dbReference>
<dbReference type="SUPFAM" id="SSF56672">
    <property type="entry name" value="DNA/RNA polymerases"/>
    <property type="match status" value="1"/>
</dbReference>
<evidence type="ECO:0000256" key="2">
    <source>
        <dbReference type="ARBA" id="ARBA00022695"/>
    </source>
</evidence>
<organism evidence="8 9">
    <name type="scientific">Serilophus lunatus</name>
    <name type="common">silver-breasted broadbill</name>
    <dbReference type="NCBI Taxonomy" id="239386"/>
    <lineage>
        <taxon>Eukaryota</taxon>
        <taxon>Metazoa</taxon>
        <taxon>Chordata</taxon>
        <taxon>Craniata</taxon>
        <taxon>Vertebrata</taxon>
        <taxon>Euteleostomi</taxon>
        <taxon>Archelosauria</taxon>
        <taxon>Archosauria</taxon>
        <taxon>Dinosauria</taxon>
        <taxon>Saurischia</taxon>
        <taxon>Theropoda</taxon>
        <taxon>Coelurosauria</taxon>
        <taxon>Aves</taxon>
        <taxon>Neognathae</taxon>
        <taxon>Neoaves</taxon>
        <taxon>Telluraves</taxon>
        <taxon>Australaves</taxon>
        <taxon>Passeriformes</taxon>
        <taxon>Eurylaimidae</taxon>
        <taxon>Serilophus</taxon>
    </lineage>
</organism>
<keyword evidence="9" id="KW-1185">Reference proteome</keyword>
<keyword evidence="6" id="KW-0695">RNA-directed DNA polymerase</keyword>
<feature type="domain" description="Reverse transcriptase thumb" evidence="7">
    <location>
        <begin position="16"/>
        <end position="56"/>
    </location>
</feature>
<evidence type="ECO:0000256" key="6">
    <source>
        <dbReference type="ARBA" id="ARBA00022918"/>
    </source>
</evidence>